<evidence type="ECO:0000256" key="4">
    <source>
        <dbReference type="PROSITE-ProRule" id="PRU00235"/>
    </source>
</evidence>
<dbReference type="PROSITE" id="PS00690">
    <property type="entry name" value="DEAH_ATP_HELICASE"/>
    <property type="match status" value="1"/>
</dbReference>
<feature type="compositionally biased region" description="Basic and acidic residues" evidence="5">
    <location>
        <begin position="2744"/>
        <end position="2763"/>
    </location>
</feature>
<organism evidence="9 10">
    <name type="scientific">Necator americanus</name>
    <name type="common">Human hookworm</name>
    <dbReference type="NCBI Taxonomy" id="51031"/>
    <lineage>
        <taxon>Eukaryota</taxon>
        <taxon>Metazoa</taxon>
        <taxon>Ecdysozoa</taxon>
        <taxon>Nematoda</taxon>
        <taxon>Chromadorea</taxon>
        <taxon>Rhabditida</taxon>
        <taxon>Rhabditina</taxon>
        <taxon>Rhabditomorpha</taxon>
        <taxon>Strongyloidea</taxon>
        <taxon>Ancylostomatidae</taxon>
        <taxon>Bunostominae</taxon>
        <taxon>Necator</taxon>
    </lineage>
</organism>
<dbReference type="SUPFAM" id="SSF52540">
    <property type="entry name" value="P-loop containing nucleoside triphosphate hydrolases"/>
    <property type="match status" value="2"/>
</dbReference>
<dbReference type="InterPro" id="IPR002464">
    <property type="entry name" value="DNA/RNA_helicase_DEAH_CS"/>
</dbReference>
<feature type="compositionally biased region" description="Basic and acidic residues" evidence="5">
    <location>
        <begin position="3031"/>
        <end position="3045"/>
    </location>
</feature>
<keyword evidence="2" id="KW-0378">Hydrolase</keyword>
<feature type="compositionally biased region" description="Basic and acidic residues" evidence="5">
    <location>
        <begin position="2974"/>
        <end position="3019"/>
    </location>
</feature>
<dbReference type="PROSITE" id="PS51194">
    <property type="entry name" value="HELICASE_CTER"/>
    <property type="match status" value="1"/>
</dbReference>
<dbReference type="PANTHER" id="PTHR18934:SF213">
    <property type="entry name" value="3'-5' RNA HELICASE YTHDC2"/>
    <property type="match status" value="1"/>
</dbReference>
<dbReference type="Pfam" id="PF00271">
    <property type="entry name" value="Helicase_C"/>
    <property type="match status" value="1"/>
</dbReference>
<feature type="region of interest" description="Disordered" evidence="5">
    <location>
        <begin position="894"/>
        <end position="925"/>
    </location>
</feature>
<gene>
    <name evidence="9" type="primary">Necator_chrI.g1406</name>
    <name evidence="9" type="ORF">RB195_005280</name>
</gene>
<protein>
    <submittedName>
        <fullName evidence="9">Uncharacterized protein</fullName>
    </submittedName>
</protein>
<proteinExistence type="predicted"/>
<dbReference type="Pfam" id="PF07717">
    <property type="entry name" value="OB_NTP_bind"/>
    <property type="match status" value="1"/>
</dbReference>
<feature type="compositionally biased region" description="Polar residues" evidence="5">
    <location>
        <begin position="2861"/>
        <end position="2873"/>
    </location>
</feature>
<feature type="compositionally biased region" description="Basic and acidic residues" evidence="5">
    <location>
        <begin position="2874"/>
        <end position="2892"/>
    </location>
</feature>
<dbReference type="Gene3D" id="1.20.120.1080">
    <property type="match status" value="1"/>
</dbReference>
<dbReference type="SMART" id="SM00490">
    <property type="entry name" value="HELICc"/>
    <property type="match status" value="1"/>
</dbReference>
<dbReference type="Gene3D" id="3.40.50.300">
    <property type="entry name" value="P-loop containing nucleotide triphosphate hydrolases"/>
    <property type="match status" value="2"/>
</dbReference>
<feature type="compositionally biased region" description="Polar residues" evidence="5">
    <location>
        <begin position="1141"/>
        <end position="1163"/>
    </location>
</feature>
<feature type="compositionally biased region" description="Basic and acidic residues" evidence="5">
    <location>
        <begin position="2934"/>
        <end position="2943"/>
    </location>
</feature>
<dbReference type="InterPro" id="IPR036867">
    <property type="entry name" value="R3H_dom_sf"/>
</dbReference>
<feature type="compositionally biased region" description="Basic and acidic residues" evidence="5">
    <location>
        <begin position="2800"/>
        <end position="2827"/>
    </location>
</feature>
<dbReference type="InterPro" id="IPR000408">
    <property type="entry name" value="Reg_chr_condens"/>
</dbReference>
<dbReference type="SMART" id="SM00487">
    <property type="entry name" value="DEXDc"/>
    <property type="match status" value="1"/>
</dbReference>
<feature type="compositionally biased region" description="Low complexity" evidence="5">
    <location>
        <begin position="2664"/>
        <end position="2673"/>
    </location>
</feature>
<comment type="caution">
    <text evidence="9">The sequence shown here is derived from an EMBL/GenBank/DDBJ whole genome shotgun (WGS) entry which is preliminary data.</text>
</comment>
<dbReference type="PROSITE" id="PS51061">
    <property type="entry name" value="R3H"/>
    <property type="match status" value="1"/>
</dbReference>
<dbReference type="CDD" id="cd02325">
    <property type="entry name" value="R3H"/>
    <property type="match status" value="1"/>
</dbReference>
<feature type="compositionally biased region" description="Basic and acidic residues" evidence="5">
    <location>
        <begin position="2770"/>
        <end position="2791"/>
    </location>
</feature>
<evidence type="ECO:0000256" key="5">
    <source>
        <dbReference type="SAM" id="MobiDB-lite"/>
    </source>
</evidence>
<sequence length="3066" mass="348620">MDMDEHCRIDRVIARDQESSGEIARQISRLLEELFKTHSRHPEFVQAVIWCMRTLIRSEPFSDDSHNTIKLGVDRLAEIFSTKPAWIQSQIVIELHRYNLPELAVLLTNAFRSPKNGVTVPIRLLLQGRPHVGSEVEMLLASYAMAAGENSAFNLGLAADGPVREARKVPLDGVKKVTMSGTHTLFLTHKGEVFACGAPKNFDSGEQNGKLVVSPIKVVFPGETLPVIDIAAGPYHSVFITTKAVYVCGINANFCLGLRKEKGYYSMTNVKLPVPEGVKKLQLEKVFTNADCTIILSTKDMWIVGKTPLNVNETFTLVTKDVGVYEMIRSNSKLLGLSYELAVVYFSTVPWVFPVNIVRVDYKNRNLSDVEVTITNSSGVLSYTFDPRPNRMLIKPCVISVNGVLVELQCVDYHITSKGDIMLMGYPGTTRIAEYYTLFRGQIRVIEDKSVDDGFTEAYVSESNVTGLRILLVLQEVPGAHAVTSFARSPDGKNLIYVTNSSTACRNMQWETVDYAKLNEERELSCLDKVDLDFHIFDVVGTRTDTLESVIRGRFPNVDRYRGEDNVLLIEKLAREVSNMKCAQIFRDYLVFGENRVINRGSTTKAMIEKICHVLGVQCIRQERFYQLGEPLNSLDKFVASRNCILVSEEGVEIKFVKELLELQSSYFGVAVTYQKNSEVPRFRLCASEKVICRALLSIINPNYLRTLKTNEIVELLSFLDQYLLYAVTADALRVLFERVNEFNLNVIFDLNESVPQLRPLIAEHFYNNLHLLAYWKNSAAASIDLVRDVFCCAEHELGGGKGIAASPTSVSCALEAPKIYILEWYRKAHWGLFRTEDAVEILLGPNNRDAVFEQAVLKYLQEYCISEGEADESSDEFSMFSFYLPDSHEPELVTATRSRLEERERAKTRRARKKSTRKSASEGVASTPPFQFVLEVRETSKVESEATQVVVNEELSTHGRNSETVTKKKETMINEESKKRCISALADSVHSFLHVKGINEKSLLRMSKQTSSFEAERIAEEDESDQPPRAMSAWKLLEGTSPSSVASPSFETQDSLTSSKKRGKGRFTPKGTKFHDASNLLHETQQDTHFAPWAGVANSPLGTSTPSMSMTLQEMEDTKHMKAKPLALKQESGCRKQRRTSGNVSWSEPILSSPSVSPQTPSLAEIMKEEERRQRESTKRISRPLQFIEDEERAIDELTQLYRENVGDEQAGQTALAARPKTAEASRISNKMAYYGNHGKGRTKNHHNNFDRDEPNGFKNPQYGPHVQLIDANWERQVTAKLDEFMNGTATELCFPPMERPERRRLHELARRKGLQTSSEGREPNRRCVVHRRPTPKLAAVGANETQPIRLTTDIRKALSDFICQYPIYGSAIDRHLAAPRSRDRSQRDIGNRERPEMLVPQRSNISMEMQKQRNMLPAYQQRADVLRAINDHKVVLITGGTGCGKTTQVPQFLLEDAYEHQQPLRIVCTQPRRLPAIAVASRVAKERGESLGSTVGYHIRLEQRTSPQTVLTYCTSGVLLRMLTQDDAARDISHIILDEIHEREQNTDYLLIALKQALKKRNDLKVILMSATMEGNLKLFTKYFGEKVEVKHIDIPSRLFTVERFFLGDVIAMTGFVPEESMFSSMFMSAGFPEVCSFPTVGDWSMKTEWETEQAQVHPRMPEAVTAPNLQSLAKNNCATPSSSNPMVSGHMITSSSVSSFTQHGKQQHTANFMNVAQQLVNSQQSSSGHQQQAPQPMSAPPQGIVHQQQQQPPIPPGYVQQPGVYVQHSAYQQGYPQPPHGYQQGQVRQVYSQPGGVALQHSATWGGGMDQSFNGVVHAHPDVVELPSEALDPETLEQFRQMGYTNNDEVGPTVTYGADWRVPESEVQHHWQHTQSFSTIPSTGYQQGHLQSWDPQVVYSTTPAPYHKNSQQQQPMFYVPESFDNSPSTKSVSYFGQSMDGFPMPMHSHHTIPQQATSGSPAAYTVPPPSHVPPPLPGYPQHVQSSGPQPPLDSYASAVQRSEKELEMMRLQLGTALPDRPESFDPHIRQLLAARRLDQSALVNMYLKCGGQQWAEAVDLDLAMAVVKYCMDSRVDGAVLVFLPGFDDIVQMRDKINNETWPLRRPVIFTLHSQMNSFDQQKVFESVGPNERKVILSTNIAEASLTIDDVVFVVDCGKVKEKTYDHTSRISQLKVTWIAKSNAEQRAGRAGRCREGYCFRLYSIEDYDEMLETQMAEMQRTAIHDVCLHAKMFAPENMTVKQFLQMAPEPPLADAVDKSMDFLEQLGALYSEASTSDIDLTGFPPPYVEPQLTDLGRLVAQLPLDPQLARLLLFGVVLRCLNPVVTLVAALSHRDPFILALSEEREQSNRQRDSFGKRDFSDHITLIRAFNEFSEKSPKEVTAFCRANYLSLPAMRMITGIRRQLLIELRRVKMINYEGDPLNALRDATYNKYSSSWPMIQAAIVAGCYPGIGFVRAGNKLKKIRTSTEAAATLHPSSVIKRQVLAAPKRSEIINQYVSEDSEDPIIEYLAFHELAKIDEGLTLRTVTVVPPCAVVLFAGSMRLKKSTIQNFNITDPDSEDEGDMDEDAPSKDVVYPIEHWIGVRATYSDMKRLIQLRFKVMSYFLSAIHRPQILANPMKEDNDLLATLAQVLQTDHQEMRFNQCVLPQQPLFYPQHQVPTSSSTSSYSSHNGQQALAQRFPHREASVSQPNMSAVVESNLKPTPSSCHTEGLPASHSMSSFQSGGFEKRFDEEQQSSPQQEREQQDRFQDQRERRHALDDYSYQKGRRDNYDQRQQRYNRNRDDWQRNRPYQPREGAYREKMERPQSFRERDRERERGGRDETAPGPSQQQQQRQRMQGYNNRERDYRQNDREWNRCDSSGPDQLTWQQREMERSDNYRERQGRRDYNNYRPRQYNKFDDDREEPVPEDPRVDRNGEDDWEEEELQAGGYHHDQQDYQHKQNRHYHSRPYNSRGGYRGRGRGGFFNNRHYNRDDNRRDLQDDDRGDRDGRDTRDGGDNRERDHVEGNPRNNDRSYYRQAGKNYDNNRSLENDRDKHSERSRVFISKTYFQDRRRRGSNSNYN</sequence>
<dbReference type="PROSITE" id="PS50012">
    <property type="entry name" value="RCC1_3"/>
    <property type="match status" value="1"/>
</dbReference>
<dbReference type="Pfam" id="PF21010">
    <property type="entry name" value="HA2_C"/>
    <property type="match status" value="1"/>
</dbReference>
<dbReference type="EMBL" id="JAVFWL010000001">
    <property type="protein sequence ID" value="KAK6727499.1"/>
    <property type="molecule type" value="Genomic_DNA"/>
</dbReference>
<evidence type="ECO:0000313" key="9">
    <source>
        <dbReference type="EMBL" id="KAK6727499.1"/>
    </source>
</evidence>
<feature type="compositionally biased region" description="Low complexity" evidence="5">
    <location>
        <begin position="1725"/>
        <end position="1764"/>
    </location>
</feature>
<dbReference type="SMART" id="SM00847">
    <property type="entry name" value="HA2"/>
    <property type="match status" value="1"/>
</dbReference>
<feature type="compositionally biased region" description="Basic and acidic residues" evidence="5">
    <location>
        <begin position="2846"/>
        <end position="2860"/>
    </location>
</feature>
<feature type="compositionally biased region" description="Low complexity" evidence="5">
    <location>
        <begin position="2833"/>
        <end position="2842"/>
    </location>
</feature>
<evidence type="ECO:0000256" key="1">
    <source>
        <dbReference type="ARBA" id="ARBA00022741"/>
    </source>
</evidence>
<feature type="domain" description="Helicase ATP-binding" evidence="7">
    <location>
        <begin position="1428"/>
        <end position="1593"/>
    </location>
</feature>
<dbReference type="InterPro" id="IPR014001">
    <property type="entry name" value="Helicase_ATP-bd"/>
</dbReference>
<keyword evidence="10" id="KW-1185">Reference proteome</keyword>
<evidence type="ECO:0000256" key="2">
    <source>
        <dbReference type="ARBA" id="ARBA00022801"/>
    </source>
</evidence>
<evidence type="ECO:0000259" key="7">
    <source>
        <dbReference type="PROSITE" id="PS51192"/>
    </source>
</evidence>
<dbReference type="InterPro" id="IPR027417">
    <property type="entry name" value="P-loop_NTPase"/>
</dbReference>
<evidence type="ECO:0000259" key="6">
    <source>
        <dbReference type="PROSITE" id="PS51061"/>
    </source>
</evidence>
<dbReference type="CDD" id="cd17917">
    <property type="entry name" value="DEXHc_RHA-like"/>
    <property type="match status" value="1"/>
</dbReference>
<dbReference type="Pfam" id="PF01424">
    <property type="entry name" value="R3H"/>
    <property type="match status" value="1"/>
</dbReference>
<evidence type="ECO:0000313" key="10">
    <source>
        <dbReference type="Proteomes" id="UP001303046"/>
    </source>
</evidence>
<feature type="region of interest" description="Disordered" evidence="5">
    <location>
        <begin position="1129"/>
        <end position="1163"/>
    </location>
</feature>
<feature type="domain" description="R3H" evidence="6">
    <location>
        <begin position="1273"/>
        <end position="1335"/>
    </location>
</feature>
<dbReference type="CDD" id="cd18791">
    <property type="entry name" value="SF2_C_RHA"/>
    <property type="match status" value="1"/>
</dbReference>
<dbReference type="InterPro" id="IPR009091">
    <property type="entry name" value="RCC1/BLIP-II"/>
</dbReference>
<dbReference type="InterPro" id="IPR011709">
    <property type="entry name" value="DEAD-box_helicase_OB_fold"/>
</dbReference>
<feature type="compositionally biased region" description="Basic residues" evidence="5">
    <location>
        <begin position="907"/>
        <end position="918"/>
    </location>
</feature>
<dbReference type="InterPro" id="IPR007502">
    <property type="entry name" value="Helicase-assoc_dom"/>
</dbReference>
<dbReference type="SUPFAM" id="SSF50985">
    <property type="entry name" value="RCC1/BLIP-II"/>
    <property type="match status" value="1"/>
</dbReference>
<feature type="compositionally biased region" description="Polar residues" evidence="5">
    <location>
        <begin position="1041"/>
        <end position="1059"/>
    </location>
</feature>
<feature type="domain" description="Helicase C-terminal" evidence="8">
    <location>
        <begin position="2068"/>
        <end position="2237"/>
    </location>
</feature>
<feature type="region of interest" description="Disordered" evidence="5">
    <location>
        <begin position="2659"/>
        <end position="3066"/>
    </location>
</feature>
<dbReference type="InterPro" id="IPR011545">
    <property type="entry name" value="DEAD/DEAH_box_helicase_dom"/>
</dbReference>
<dbReference type="SUPFAM" id="SSF82708">
    <property type="entry name" value="R3H domain"/>
    <property type="match status" value="1"/>
</dbReference>
<dbReference type="InterPro" id="IPR001650">
    <property type="entry name" value="Helicase_C-like"/>
</dbReference>
<feature type="region of interest" description="Disordered" evidence="5">
    <location>
        <begin position="1040"/>
        <end position="1075"/>
    </location>
</feature>
<reference evidence="9 10" key="1">
    <citation type="submission" date="2023-08" db="EMBL/GenBank/DDBJ databases">
        <title>A Necator americanus chromosomal reference genome.</title>
        <authorList>
            <person name="Ilik V."/>
            <person name="Petrzelkova K.J."/>
            <person name="Pardy F."/>
            <person name="Fuh T."/>
            <person name="Niatou-Singa F.S."/>
            <person name="Gouil Q."/>
            <person name="Baker L."/>
            <person name="Ritchie M.E."/>
            <person name="Jex A.R."/>
            <person name="Gazzola D."/>
            <person name="Li H."/>
            <person name="Toshio Fujiwara R."/>
            <person name="Zhan B."/>
            <person name="Aroian R.V."/>
            <person name="Pafco B."/>
            <person name="Schwarz E.M."/>
        </authorList>
    </citation>
    <scope>NUCLEOTIDE SEQUENCE [LARGE SCALE GENOMIC DNA]</scope>
    <source>
        <strain evidence="9 10">Aroian</strain>
        <tissue evidence="9">Whole animal</tissue>
    </source>
</reference>
<dbReference type="Proteomes" id="UP001303046">
    <property type="component" value="Unassembled WGS sequence"/>
</dbReference>
<name>A0ABR1BR60_NECAM</name>
<keyword evidence="3" id="KW-0067">ATP-binding</keyword>
<dbReference type="Pfam" id="PF00270">
    <property type="entry name" value="DEAD"/>
    <property type="match status" value="1"/>
</dbReference>
<accession>A0ABR1BR60</accession>
<dbReference type="SMART" id="SM00393">
    <property type="entry name" value="R3H"/>
    <property type="match status" value="1"/>
</dbReference>
<dbReference type="InterPro" id="IPR001374">
    <property type="entry name" value="R3H_dom"/>
</dbReference>
<dbReference type="Gene3D" id="3.30.1370.50">
    <property type="entry name" value="R3H-like domain"/>
    <property type="match status" value="1"/>
</dbReference>
<keyword evidence="1" id="KW-0547">Nucleotide-binding</keyword>
<evidence type="ECO:0000256" key="3">
    <source>
        <dbReference type="ARBA" id="ARBA00022840"/>
    </source>
</evidence>
<feature type="repeat" description="RCC1" evidence="4">
    <location>
        <begin position="191"/>
        <end position="243"/>
    </location>
</feature>
<evidence type="ECO:0000259" key="8">
    <source>
        <dbReference type="PROSITE" id="PS51194"/>
    </source>
</evidence>
<dbReference type="PROSITE" id="PS51192">
    <property type="entry name" value="HELICASE_ATP_BIND_1"/>
    <property type="match status" value="1"/>
</dbReference>
<dbReference type="Gene3D" id="2.130.10.30">
    <property type="entry name" value="Regulator of chromosome condensation 1/beta-lactamase-inhibitor protein II"/>
    <property type="match status" value="1"/>
</dbReference>
<feature type="compositionally biased region" description="Basic and acidic residues" evidence="5">
    <location>
        <begin position="2900"/>
        <end position="2921"/>
    </location>
</feature>
<dbReference type="PANTHER" id="PTHR18934">
    <property type="entry name" value="ATP-DEPENDENT RNA HELICASE"/>
    <property type="match status" value="1"/>
</dbReference>
<feature type="region of interest" description="Disordered" evidence="5">
    <location>
        <begin position="1723"/>
        <end position="1764"/>
    </location>
</feature>